<reference evidence="2" key="1">
    <citation type="submission" date="2020-02" db="EMBL/GenBank/DDBJ databases">
        <title>A new Streptomyces sp. for controlling soil-borne diseases.</title>
        <authorList>
            <person name="Li X."/>
            <person name="Tian Y."/>
            <person name="Gao K."/>
        </authorList>
    </citation>
    <scope>NUCLEOTIDE SEQUENCE [LARGE SCALE GENOMIC DNA]</scope>
    <source>
        <strain evidence="2">0250</strain>
    </source>
</reference>
<feature type="region of interest" description="Disordered" evidence="1">
    <location>
        <begin position="1"/>
        <end position="24"/>
    </location>
</feature>
<feature type="region of interest" description="Disordered" evidence="1">
    <location>
        <begin position="251"/>
        <end position="339"/>
    </location>
</feature>
<feature type="compositionally biased region" description="Basic residues" evidence="1">
    <location>
        <begin position="325"/>
        <end position="339"/>
    </location>
</feature>
<comment type="caution">
    <text evidence="2">The sequence shown here is derived from an EMBL/GenBank/DDBJ whole genome shotgun (WGS) entry which is preliminary data.</text>
</comment>
<dbReference type="EMBL" id="JAAIKT010000022">
    <property type="protein sequence ID" value="NEW72579.1"/>
    <property type="molecule type" value="Genomic_DNA"/>
</dbReference>
<keyword evidence="3" id="KW-1185">Reference proteome</keyword>
<proteinExistence type="predicted"/>
<dbReference type="RefSeq" id="WP_164429087.1">
    <property type="nucleotide sequence ID" value="NZ_JAAIKT010000022.1"/>
</dbReference>
<feature type="compositionally biased region" description="Polar residues" evidence="1">
    <location>
        <begin position="1"/>
        <end position="12"/>
    </location>
</feature>
<evidence type="ECO:0000313" key="2">
    <source>
        <dbReference type="EMBL" id="NEW72579.1"/>
    </source>
</evidence>
<feature type="compositionally biased region" description="Basic residues" evidence="1">
    <location>
        <begin position="292"/>
        <end position="302"/>
    </location>
</feature>
<dbReference type="GO" id="GO:0003677">
    <property type="term" value="F:DNA binding"/>
    <property type="evidence" value="ECO:0007669"/>
    <property type="project" value="InterPro"/>
</dbReference>
<dbReference type="AlphaFoldDB" id="A0A6G4AIQ7"/>
<evidence type="ECO:0000256" key="1">
    <source>
        <dbReference type="SAM" id="MobiDB-lite"/>
    </source>
</evidence>
<dbReference type="InterPro" id="IPR018330">
    <property type="entry name" value="RecT_fam"/>
</dbReference>
<dbReference type="Pfam" id="PF03837">
    <property type="entry name" value="RecT"/>
    <property type="match status" value="1"/>
</dbReference>
<evidence type="ECO:0000313" key="3">
    <source>
        <dbReference type="Proteomes" id="UP000476310"/>
    </source>
</evidence>
<gene>
    <name evidence="2" type="ORF">G4H13_19740</name>
</gene>
<sequence>MKQPAEQQSVDTASAAPVPTNLDKQLDRSVSQSAVVLRADQMEFDARQVAALSLISPGLTQAPRAQLAIFFHFCVRSGLDPFARQIYMIGRTNWKAGDDPDEPEKTWTIQTGIDGFRAVAHRAATKAGESISYEDTVYYDSEGNAHEVWLSKEHPAAVKVTVLRGTSRFPFIARWDEFAPTYYDRKQGAYVVAKMWRQMPAHMLRKCAEAGGLRMAAPQDLSGVYVDEEMARADAEAVVREAEDATRALRKAAGLESGDDKDEEAKKASANAPEAVDNAPEAVDKDEVTKKPAPKKRARAAKKAAPTPKPDAEAESDEATAPAKRAPRKRTASPRRAAS</sequence>
<name>A0A6G4AIQ7_9ACTN</name>
<organism evidence="2 3">
    <name type="scientific">Streptomyces rhizosphaericus</name>
    <dbReference type="NCBI Taxonomy" id="114699"/>
    <lineage>
        <taxon>Bacteria</taxon>
        <taxon>Bacillati</taxon>
        <taxon>Actinomycetota</taxon>
        <taxon>Actinomycetes</taxon>
        <taxon>Kitasatosporales</taxon>
        <taxon>Streptomycetaceae</taxon>
        <taxon>Streptomyces</taxon>
        <taxon>Streptomyces violaceusniger group</taxon>
    </lineage>
</organism>
<accession>A0A6G4AIQ7</accession>
<protein>
    <recommendedName>
        <fullName evidence="4">Phage recombination protein Bet</fullName>
    </recommendedName>
</protein>
<dbReference type="GO" id="GO:0006259">
    <property type="term" value="P:DNA metabolic process"/>
    <property type="evidence" value="ECO:0007669"/>
    <property type="project" value="InterPro"/>
</dbReference>
<evidence type="ECO:0008006" key="4">
    <source>
        <dbReference type="Google" id="ProtNLM"/>
    </source>
</evidence>
<dbReference type="Proteomes" id="UP000476310">
    <property type="component" value="Unassembled WGS sequence"/>
</dbReference>